<protein>
    <recommendedName>
        <fullName evidence="4">MurNAc-LAA domain-containing protein</fullName>
    </recommendedName>
</protein>
<evidence type="ECO:0000313" key="6">
    <source>
        <dbReference type="Proteomes" id="UP000011666"/>
    </source>
</evidence>
<feature type="compositionally biased region" description="Low complexity" evidence="2">
    <location>
        <begin position="271"/>
        <end position="297"/>
    </location>
</feature>
<name>M0QGJ1_9ACTN</name>
<organism evidence="5 6">
    <name type="scientific">Gordonia soli NBRC 108243</name>
    <dbReference type="NCBI Taxonomy" id="1223545"/>
    <lineage>
        <taxon>Bacteria</taxon>
        <taxon>Bacillati</taxon>
        <taxon>Actinomycetota</taxon>
        <taxon>Actinomycetes</taxon>
        <taxon>Mycobacteriales</taxon>
        <taxon>Gordoniaceae</taxon>
        <taxon>Gordonia</taxon>
    </lineage>
</organism>
<dbReference type="Proteomes" id="UP000011666">
    <property type="component" value="Unassembled WGS sequence"/>
</dbReference>
<gene>
    <name evidence="5" type="ORF">GS4_02_02330</name>
</gene>
<keyword evidence="1" id="KW-0378">Hydrolase</keyword>
<dbReference type="Pfam" id="PF01520">
    <property type="entry name" value="Amidase_3"/>
    <property type="match status" value="1"/>
</dbReference>
<dbReference type="GO" id="GO:0008745">
    <property type="term" value="F:N-acetylmuramoyl-L-alanine amidase activity"/>
    <property type="evidence" value="ECO:0007669"/>
    <property type="project" value="InterPro"/>
</dbReference>
<dbReference type="eggNOG" id="COG0860">
    <property type="taxonomic scope" value="Bacteria"/>
</dbReference>
<proteinExistence type="predicted"/>
<dbReference type="PANTHER" id="PTHR30404:SF0">
    <property type="entry name" value="N-ACETYLMURAMOYL-L-ALANINE AMIDASE AMIC"/>
    <property type="match status" value="1"/>
</dbReference>
<evidence type="ECO:0000256" key="2">
    <source>
        <dbReference type="SAM" id="MobiDB-lite"/>
    </source>
</evidence>
<evidence type="ECO:0000256" key="3">
    <source>
        <dbReference type="SAM" id="SignalP"/>
    </source>
</evidence>
<comment type="caution">
    <text evidence="5">The sequence shown here is derived from an EMBL/GenBank/DDBJ whole genome shotgun (WGS) entry which is preliminary data.</text>
</comment>
<sequence length="359" mass="36411">MNQKRPLRVRSAGMLTALAVVAGSALAVGAPATAAPAPAPAPAGTALAGKTVFLDPGHQASAAGHRLDAQVPDGRGGKKDCQTTGATGVNGAQEHTVNWEITQLVKAGLESQGARVVLSRPDDRGWGGCVDQRAAAASRSGAAVAVSLHADSTTRGADNAKKGFHLIVPKLPVPDATVSRVQSSEGRKASETMRDAFVKAGFPSANYAGVNNGIQTRSDIAAVNLTKVPAVFLELGNLSNPGEADALSKKDGQLKYAMAVTQGILGYVRGPVASGTTPPSSTTPGTASQPGTSTPGTDDSTADDGLATVLPFVQQLIDSKDPKVILALLSSQGQDVSAQILKAMLQVIYGLFGGKLPIG</sequence>
<dbReference type="EMBL" id="BANX01000002">
    <property type="protein sequence ID" value="GAC66522.1"/>
    <property type="molecule type" value="Genomic_DNA"/>
</dbReference>
<evidence type="ECO:0000259" key="4">
    <source>
        <dbReference type="SMART" id="SM00646"/>
    </source>
</evidence>
<dbReference type="GO" id="GO:0030288">
    <property type="term" value="C:outer membrane-bounded periplasmic space"/>
    <property type="evidence" value="ECO:0007669"/>
    <property type="project" value="TreeGrafter"/>
</dbReference>
<dbReference type="PANTHER" id="PTHR30404">
    <property type="entry name" value="N-ACETYLMURAMOYL-L-ALANINE AMIDASE"/>
    <property type="match status" value="1"/>
</dbReference>
<evidence type="ECO:0000256" key="1">
    <source>
        <dbReference type="ARBA" id="ARBA00022801"/>
    </source>
</evidence>
<dbReference type="GO" id="GO:0009253">
    <property type="term" value="P:peptidoglycan catabolic process"/>
    <property type="evidence" value="ECO:0007669"/>
    <property type="project" value="InterPro"/>
</dbReference>
<feature type="chain" id="PRO_5038572825" description="MurNAc-LAA domain-containing protein" evidence="3">
    <location>
        <begin position="28"/>
        <end position="359"/>
    </location>
</feature>
<keyword evidence="6" id="KW-1185">Reference proteome</keyword>
<dbReference type="STRING" id="1223545.GS4_02_02330"/>
<dbReference type="Gene3D" id="3.40.630.40">
    <property type="entry name" value="Zn-dependent exopeptidases"/>
    <property type="match status" value="1"/>
</dbReference>
<reference evidence="5 6" key="1">
    <citation type="submission" date="2013-01" db="EMBL/GenBank/DDBJ databases">
        <title>Whole genome shotgun sequence of Gordonia soli NBRC 108243.</title>
        <authorList>
            <person name="Isaki-Nakamura S."/>
            <person name="Hosoyama A."/>
            <person name="Tsuchikane K."/>
            <person name="Ando Y."/>
            <person name="Baba S."/>
            <person name="Ohji S."/>
            <person name="Hamada M."/>
            <person name="Tamura T."/>
            <person name="Yamazoe A."/>
            <person name="Yamazaki S."/>
            <person name="Fujita N."/>
        </authorList>
    </citation>
    <scope>NUCLEOTIDE SEQUENCE [LARGE SCALE GENOMIC DNA]</scope>
    <source>
        <strain evidence="5 6">NBRC 108243</strain>
    </source>
</reference>
<dbReference type="InterPro" id="IPR002508">
    <property type="entry name" value="MurNAc-LAA_cat"/>
</dbReference>
<evidence type="ECO:0000313" key="5">
    <source>
        <dbReference type="EMBL" id="GAC66522.1"/>
    </source>
</evidence>
<dbReference type="InterPro" id="IPR050695">
    <property type="entry name" value="N-acetylmuramoyl_amidase_3"/>
</dbReference>
<feature type="signal peptide" evidence="3">
    <location>
        <begin position="1"/>
        <end position="27"/>
    </location>
</feature>
<dbReference type="RefSeq" id="WP_007616819.1">
    <property type="nucleotide sequence ID" value="NZ_BANX01000002.1"/>
</dbReference>
<accession>M0QGJ1</accession>
<feature type="region of interest" description="Disordered" evidence="2">
    <location>
        <begin position="67"/>
        <end position="89"/>
    </location>
</feature>
<feature type="domain" description="MurNAc-LAA" evidence="4">
    <location>
        <begin position="134"/>
        <end position="265"/>
    </location>
</feature>
<dbReference type="SUPFAM" id="SSF53187">
    <property type="entry name" value="Zn-dependent exopeptidases"/>
    <property type="match status" value="1"/>
</dbReference>
<dbReference type="SMART" id="SM00646">
    <property type="entry name" value="Ami_3"/>
    <property type="match status" value="1"/>
</dbReference>
<dbReference type="AlphaFoldDB" id="M0QGJ1"/>
<dbReference type="CDD" id="cd02696">
    <property type="entry name" value="MurNAc-LAA"/>
    <property type="match status" value="1"/>
</dbReference>
<feature type="region of interest" description="Disordered" evidence="2">
    <location>
        <begin position="271"/>
        <end position="303"/>
    </location>
</feature>
<dbReference type="OrthoDB" id="3268878at2"/>
<keyword evidence="3" id="KW-0732">Signal</keyword>